<evidence type="ECO:0000313" key="2">
    <source>
        <dbReference type="Proteomes" id="UP000222163"/>
    </source>
</evidence>
<feature type="non-terminal residue" evidence="1">
    <location>
        <position position="1"/>
    </location>
</feature>
<comment type="caution">
    <text evidence="1">The sequence shown here is derived from an EMBL/GenBank/DDBJ whole genome shotgun (WGS) entry which is preliminary data.</text>
</comment>
<sequence length="67" mass="7718">ISKSNNMLAIQNLVEDMVTKGNQYKKFSFDKVVINLMRTIIQEQEKATNTNKDRNIDIVKEAMTSLL</sequence>
<name>A0A2G1BPK4_9FLAO</name>
<organism evidence="1 2">
    <name type="scientific">Tenacibaculum discolor</name>
    <dbReference type="NCBI Taxonomy" id="361581"/>
    <lineage>
        <taxon>Bacteria</taxon>
        <taxon>Pseudomonadati</taxon>
        <taxon>Bacteroidota</taxon>
        <taxon>Flavobacteriia</taxon>
        <taxon>Flavobacteriales</taxon>
        <taxon>Flavobacteriaceae</taxon>
        <taxon>Tenacibaculum</taxon>
    </lineage>
</organism>
<dbReference type="Proteomes" id="UP000222163">
    <property type="component" value="Unassembled WGS sequence"/>
</dbReference>
<proteinExistence type="predicted"/>
<protein>
    <submittedName>
        <fullName evidence="1">Uncharacterized protein</fullName>
    </submittedName>
</protein>
<evidence type="ECO:0000313" key="1">
    <source>
        <dbReference type="EMBL" id="PHN95986.1"/>
    </source>
</evidence>
<accession>A0A2G1BPK4</accession>
<dbReference type="AlphaFoldDB" id="A0A2G1BPK4"/>
<dbReference type="EMBL" id="PDUU01000656">
    <property type="protein sequence ID" value="PHN95986.1"/>
    <property type="molecule type" value="Genomic_DNA"/>
</dbReference>
<dbReference type="RefSeq" id="WP_141554200.1">
    <property type="nucleotide sequence ID" value="NZ_PDUU01000656.1"/>
</dbReference>
<gene>
    <name evidence="1" type="ORF">CSC81_17390</name>
</gene>
<reference evidence="1 2" key="1">
    <citation type="journal article" date="2016" name="Nat. Commun.">
        <title>Microbial interactions lead to rapid micro-scale successions on model marine particles.</title>
        <authorList>
            <person name="Datta M.S."/>
            <person name="Sliwerska E."/>
            <person name="Gore J."/>
            <person name="Polz M.F."/>
            <person name="Cordero O.X."/>
        </authorList>
    </citation>
    <scope>NUCLEOTIDE SEQUENCE [LARGE SCALE GENOMIC DNA]</scope>
    <source>
        <strain evidence="1 2">4G03</strain>
    </source>
</reference>